<dbReference type="EMBL" id="VCKW01000051">
    <property type="protein sequence ID" value="TMR02385.1"/>
    <property type="molecule type" value="Genomic_DNA"/>
</dbReference>
<keyword evidence="1" id="KW-0805">Transcription regulation</keyword>
<name>A0A5C4JEL2_9ACTN</name>
<evidence type="ECO:0000313" key="4">
    <source>
        <dbReference type="EMBL" id="TMR02385.1"/>
    </source>
</evidence>
<feature type="domain" description="Tetracyclin repressor-like C-terminal" evidence="3">
    <location>
        <begin position="3"/>
        <end position="73"/>
    </location>
</feature>
<dbReference type="InterPro" id="IPR011075">
    <property type="entry name" value="TetR_C"/>
</dbReference>
<dbReference type="Pfam" id="PF16859">
    <property type="entry name" value="TetR_C_11"/>
    <property type="match status" value="1"/>
</dbReference>
<gene>
    <name evidence="4" type="ORF">ETD83_12610</name>
</gene>
<accession>A0A5C4JEL2</accession>
<dbReference type="InterPro" id="IPR036271">
    <property type="entry name" value="Tet_transcr_reg_TetR-rel_C_sf"/>
</dbReference>
<dbReference type="AlphaFoldDB" id="A0A5C4JEL2"/>
<dbReference type="RefSeq" id="WP_138645288.1">
    <property type="nucleotide sequence ID" value="NZ_VCKW01000051.1"/>
</dbReference>
<dbReference type="SUPFAM" id="SSF48498">
    <property type="entry name" value="Tetracyclin repressor-like, C-terminal domain"/>
    <property type="match status" value="1"/>
</dbReference>
<dbReference type="Proteomes" id="UP000309174">
    <property type="component" value="Unassembled WGS sequence"/>
</dbReference>
<evidence type="ECO:0000313" key="5">
    <source>
        <dbReference type="Proteomes" id="UP000309174"/>
    </source>
</evidence>
<sequence length="94" mass="9694">MPAIARLVLTGFTDPRQGPLTRAFVAAAVQSTEAARALHAFSARWHEQAAVVVRRAAERGEVPAGTDAVAAARAGVFREPAPAGVTEPGAPPAR</sequence>
<organism evidence="4 5">
    <name type="scientific">Actinomadura soli</name>
    <dbReference type="NCBI Taxonomy" id="2508997"/>
    <lineage>
        <taxon>Bacteria</taxon>
        <taxon>Bacillati</taxon>
        <taxon>Actinomycetota</taxon>
        <taxon>Actinomycetes</taxon>
        <taxon>Streptosporangiales</taxon>
        <taxon>Thermomonosporaceae</taxon>
        <taxon>Actinomadura</taxon>
    </lineage>
</organism>
<keyword evidence="5" id="KW-1185">Reference proteome</keyword>
<evidence type="ECO:0000256" key="1">
    <source>
        <dbReference type="ARBA" id="ARBA00023015"/>
    </source>
</evidence>
<evidence type="ECO:0000256" key="2">
    <source>
        <dbReference type="ARBA" id="ARBA00023163"/>
    </source>
</evidence>
<keyword evidence="2" id="KW-0804">Transcription</keyword>
<evidence type="ECO:0000259" key="3">
    <source>
        <dbReference type="Pfam" id="PF16859"/>
    </source>
</evidence>
<comment type="caution">
    <text evidence="4">The sequence shown here is derived from an EMBL/GenBank/DDBJ whole genome shotgun (WGS) entry which is preliminary data.</text>
</comment>
<reference evidence="4 5" key="1">
    <citation type="submission" date="2019-05" db="EMBL/GenBank/DDBJ databases">
        <title>Draft genome sequence of Actinomadura sp. 14C53.</title>
        <authorList>
            <person name="Saricaoglu S."/>
            <person name="Isik K."/>
        </authorList>
    </citation>
    <scope>NUCLEOTIDE SEQUENCE [LARGE SCALE GENOMIC DNA]</scope>
    <source>
        <strain evidence="4 5">14C53</strain>
    </source>
</reference>
<proteinExistence type="predicted"/>
<protein>
    <recommendedName>
        <fullName evidence="3">Tetracyclin repressor-like C-terminal domain-containing protein</fullName>
    </recommendedName>
</protein>
<dbReference type="Gene3D" id="1.10.357.10">
    <property type="entry name" value="Tetracycline Repressor, domain 2"/>
    <property type="match status" value="1"/>
</dbReference>